<dbReference type="Gene3D" id="1.10.260.40">
    <property type="entry name" value="lambda repressor-like DNA-binding domains"/>
    <property type="match status" value="1"/>
</dbReference>
<dbReference type="PROSITE" id="PS50943">
    <property type="entry name" value="HTH_CROC1"/>
    <property type="match status" value="1"/>
</dbReference>
<evidence type="ECO:0000313" key="3">
    <source>
        <dbReference type="Proteomes" id="UP000287872"/>
    </source>
</evidence>
<dbReference type="Proteomes" id="UP000287872">
    <property type="component" value="Unassembled WGS sequence"/>
</dbReference>
<sequence length="41" mass="4819">MTVYYELKALRSKNNINQKKMANLLNITVSTYNRKENGLRS</sequence>
<protein>
    <recommendedName>
        <fullName evidence="1">HTH cro/C1-type domain-containing protein</fullName>
    </recommendedName>
</protein>
<dbReference type="RefSeq" id="WP_233439846.1">
    <property type="nucleotide sequence ID" value="NZ_BHYK01000022.1"/>
</dbReference>
<accession>A0A401UQR8</accession>
<reference evidence="2 3" key="1">
    <citation type="submission" date="2018-11" db="EMBL/GenBank/DDBJ databases">
        <title>Genome sequencing and assembly of Clostridium tagluense strain A121.</title>
        <authorList>
            <person name="Murakami T."/>
            <person name="Segawa T."/>
            <person name="Shcherbakova V.A."/>
            <person name="Mori H."/>
            <person name="Yoshimura Y."/>
        </authorList>
    </citation>
    <scope>NUCLEOTIDE SEQUENCE [LARGE SCALE GENOMIC DNA]</scope>
    <source>
        <strain evidence="2 3">A121</strain>
    </source>
</reference>
<dbReference type="AlphaFoldDB" id="A0A401UQR8"/>
<organism evidence="2 3">
    <name type="scientific">Clostridium tagluense</name>
    <dbReference type="NCBI Taxonomy" id="360422"/>
    <lineage>
        <taxon>Bacteria</taxon>
        <taxon>Bacillati</taxon>
        <taxon>Bacillota</taxon>
        <taxon>Clostridia</taxon>
        <taxon>Eubacteriales</taxon>
        <taxon>Clostridiaceae</taxon>
        <taxon>Clostridium</taxon>
    </lineage>
</organism>
<dbReference type="CDD" id="cd00093">
    <property type="entry name" value="HTH_XRE"/>
    <property type="match status" value="1"/>
</dbReference>
<evidence type="ECO:0000259" key="1">
    <source>
        <dbReference type="PROSITE" id="PS50943"/>
    </source>
</evidence>
<dbReference type="Pfam" id="PF01381">
    <property type="entry name" value="HTH_3"/>
    <property type="match status" value="1"/>
</dbReference>
<proteinExistence type="predicted"/>
<gene>
    <name evidence="2" type="ORF">Ctaglu_34890</name>
</gene>
<keyword evidence="3" id="KW-1185">Reference proteome</keyword>
<dbReference type="InterPro" id="IPR001387">
    <property type="entry name" value="Cro/C1-type_HTH"/>
</dbReference>
<feature type="domain" description="HTH cro/C1-type" evidence="1">
    <location>
        <begin position="7"/>
        <end position="41"/>
    </location>
</feature>
<comment type="caution">
    <text evidence="2">The sequence shown here is derived from an EMBL/GenBank/DDBJ whole genome shotgun (WGS) entry which is preliminary data.</text>
</comment>
<dbReference type="GO" id="GO:0003677">
    <property type="term" value="F:DNA binding"/>
    <property type="evidence" value="ECO:0007669"/>
    <property type="project" value="InterPro"/>
</dbReference>
<dbReference type="SUPFAM" id="SSF47413">
    <property type="entry name" value="lambda repressor-like DNA-binding domains"/>
    <property type="match status" value="1"/>
</dbReference>
<dbReference type="EMBL" id="BHYK01000022">
    <property type="protein sequence ID" value="GCD11866.1"/>
    <property type="molecule type" value="Genomic_DNA"/>
</dbReference>
<dbReference type="InterPro" id="IPR010982">
    <property type="entry name" value="Lambda_DNA-bd_dom_sf"/>
</dbReference>
<name>A0A401UQR8_9CLOT</name>
<evidence type="ECO:0000313" key="2">
    <source>
        <dbReference type="EMBL" id="GCD11866.1"/>
    </source>
</evidence>